<name>A0A132EEL1_9BURK</name>
<gene>
    <name evidence="1" type="ORF">WT56_19790</name>
</gene>
<proteinExistence type="predicted"/>
<organism evidence="1 2">
    <name type="scientific">Burkholderia pseudomultivorans</name>
    <dbReference type="NCBI Taxonomy" id="1207504"/>
    <lineage>
        <taxon>Bacteria</taxon>
        <taxon>Pseudomonadati</taxon>
        <taxon>Pseudomonadota</taxon>
        <taxon>Betaproteobacteria</taxon>
        <taxon>Burkholderiales</taxon>
        <taxon>Burkholderiaceae</taxon>
        <taxon>Burkholderia</taxon>
        <taxon>Burkholderia cepacia complex</taxon>
    </lineage>
</organism>
<dbReference type="AlphaFoldDB" id="A0A132EEL1"/>
<evidence type="ECO:0000313" key="1">
    <source>
        <dbReference type="EMBL" id="KWF26595.1"/>
    </source>
</evidence>
<sequence>MSAVAGSIGTVVLTGHKILDLRQKLATVNRELQQAKDDAQARWAVEVRAARESAGRLEAFAHACHALSIENERAFRAGDAISFDLPALAPGLKTGDSAAALELESAYRDLQQLVESVNQHIDETYRDNYYVGPTEALGLLDTRAYETAALALQLAGRYRKHFKVPRTPLGGREQRIEQEILARAAEEDAA</sequence>
<protein>
    <submittedName>
        <fullName evidence="1">Uncharacterized protein</fullName>
    </submittedName>
</protein>
<accession>A0A132EEL1</accession>
<dbReference type="Proteomes" id="UP000062912">
    <property type="component" value="Unassembled WGS sequence"/>
</dbReference>
<comment type="caution">
    <text evidence="1">The sequence shown here is derived from an EMBL/GenBank/DDBJ whole genome shotgun (WGS) entry which is preliminary data.</text>
</comment>
<evidence type="ECO:0000313" key="2">
    <source>
        <dbReference type="Proteomes" id="UP000062912"/>
    </source>
</evidence>
<dbReference type="EMBL" id="LPJR01000046">
    <property type="protein sequence ID" value="KWF26595.1"/>
    <property type="molecule type" value="Genomic_DNA"/>
</dbReference>
<reference evidence="1 2" key="1">
    <citation type="submission" date="2015-11" db="EMBL/GenBank/DDBJ databases">
        <title>Expanding the genomic diversity of Burkholderia species for the development of highly accurate diagnostics.</title>
        <authorList>
            <person name="Sahl J."/>
            <person name="Keim P."/>
            <person name="Wagner D."/>
        </authorList>
    </citation>
    <scope>NUCLEOTIDE SEQUENCE [LARGE SCALE GENOMIC DNA]</scope>
    <source>
        <strain evidence="1 2">MSMB368WGS</strain>
    </source>
</reference>